<dbReference type="OrthoDB" id="104565at2"/>
<dbReference type="Pfam" id="PF06742">
    <property type="entry name" value="DUF1214"/>
    <property type="match status" value="1"/>
</dbReference>
<dbReference type="AlphaFoldDB" id="A0A261TKW0"/>
<protein>
    <recommendedName>
        <fullName evidence="7">DUF1254 domain-containing protein</fullName>
    </recommendedName>
</protein>
<dbReference type="InterPro" id="IPR037049">
    <property type="entry name" value="DUF1214_C_sf"/>
</dbReference>
<gene>
    <name evidence="5" type="ORF">CAL20_24500</name>
</gene>
<feature type="domain" description="DUF1254" evidence="4">
    <location>
        <begin position="93"/>
        <end position="223"/>
    </location>
</feature>
<proteinExistence type="predicted"/>
<dbReference type="InterPro" id="IPR010679">
    <property type="entry name" value="DUF1254"/>
</dbReference>
<dbReference type="PANTHER" id="PTHR36509">
    <property type="entry name" value="BLL3101 PROTEIN"/>
    <property type="match status" value="1"/>
</dbReference>
<feature type="compositionally biased region" description="Polar residues" evidence="1">
    <location>
        <begin position="247"/>
        <end position="271"/>
    </location>
</feature>
<keyword evidence="6" id="KW-1185">Reference proteome</keyword>
<feature type="region of interest" description="Disordered" evidence="1">
    <location>
        <begin position="244"/>
        <end position="271"/>
    </location>
</feature>
<feature type="signal peptide" evidence="2">
    <location>
        <begin position="1"/>
        <end position="31"/>
    </location>
</feature>
<dbReference type="PANTHER" id="PTHR36509:SF2">
    <property type="entry name" value="BLL3101 PROTEIN"/>
    <property type="match status" value="1"/>
</dbReference>
<evidence type="ECO:0000259" key="4">
    <source>
        <dbReference type="Pfam" id="PF06863"/>
    </source>
</evidence>
<name>A0A261TKW0_9BORD</name>
<evidence type="ECO:0000313" key="5">
    <source>
        <dbReference type="EMBL" id="OZI49931.1"/>
    </source>
</evidence>
<accession>A0A261TKW0</accession>
<organism evidence="5 6">
    <name type="scientific">Bordetella genomosp. 4</name>
    <dbReference type="NCBI Taxonomy" id="463044"/>
    <lineage>
        <taxon>Bacteria</taxon>
        <taxon>Pseudomonadati</taxon>
        <taxon>Pseudomonadota</taxon>
        <taxon>Betaproteobacteria</taxon>
        <taxon>Burkholderiales</taxon>
        <taxon>Alcaligenaceae</taxon>
        <taxon>Bordetella</taxon>
    </lineage>
</organism>
<dbReference type="EMBL" id="NEVQ01000023">
    <property type="protein sequence ID" value="OZI49931.1"/>
    <property type="molecule type" value="Genomic_DNA"/>
</dbReference>
<dbReference type="InterPro" id="IPR010621">
    <property type="entry name" value="DUF1214"/>
</dbReference>
<keyword evidence="2" id="KW-0732">Signal</keyword>
<evidence type="ECO:0008006" key="7">
    <source>
        <dbReference type="Google" id="ProtNLM"/>
    </source>
</evidence>
<evidence type="ECO:0000313" key="6">
    <source>
        <dbReference type="Proteomes" id="UP000216885"/>
    </source>
</evidence>
<dbReference type="Pfam" id="PF06863">
    <property type="entry name" value="DUF1254"/>
    <property type="match status" value="1"/>
</dbReference>
<dbReference type="Proteomes" id="UP000216885">
    <property type="component" value="Unassembled WGS sequence"/>
</dbReference>
<feature type="domain" description="DUF1214" evidence="3">
    <location>
        <begin position="398"/>
        <end position="506"/>
    </location>
</feature>
<dbReference type="Gene3D" id="2.60.120.600">
    <property type="entry name" value="Domain of unknown function DUF1214, C-terminal domain"/>
    <property type="match status" value="1"/>
</dbReference>
<sequence>MPYCRASRSTRRSKAILTVALSAGFACAAWAQSPQPSMRMVSQTPVVSPAVSAQELHEIAVDAYLYAYPMVLMEATRRASTQVQNPLAGRAPMNRFGHRTAFPEPGATDVGWPSADMLYSNLWYDVTYQPLLIRVPASGGRYYALSLLDMWSDEYASRGTRVTGNGEQAFMIVGPNWQGHVPFGTDVVRSPTGTGWLIARIQTGGPAEYGAVNQFQASMTATPVATAAPTPNLVTPYRRGAAKPATWPQQQIPGTGHTLTGSASPSMTSTSYVTWEPQGSAGQQVASMSPATFFTLFSELLRTNPPHDNDNAILTRMQRIGLVGPQPFSYDRLDPAVKQALEEARTVAGRRIADTVTRLGTPLNGWNTVLSGIGTYGTDYVRRAAIAYAGLGATTPNEALYPVTAVDDDGRRLRSDDDYILHFDKGQLPPVNASWSLTLYNESNNLAPNRAGRYTVRSTDPLKYNADGSLDIYISPDDPGRGKTANWLPTPAQGHFSLSMRLYWPEALALDGHWAPPPVERD</sequence>
<dbReference type="SUPFAM" id="SSF160935">
    <property type="entry name" value="VPA0735-like"/>
    <property type="match status" value="1"/>
</dbReference>
<evidence type="ECO:0000259" key="3">
    <source>
        <dbReference type="Pfam" id="PF06742"/>
    </source>
</evidence>
<dbReference type="PROSITE" id="PS51257">
    <property type="entry name" value="PROKAR_LIPOPROTEIN"/>
    <property type="match status" value="1"/>
</dbReference>
<comment type="caution">
    <text evidence="5">The sequence shown here is derived from an EMBL/GenBank/DDBJ whole genome shotgun (WGS) entry which is preliminary data.</text>
</comment>
<evidence type="ECO:0000256" key="2">
    <source>
        <dbReference type="SAM" id="SignalP"/>
    </source>
</evidence>
<dbReference type="InterPro" id="IPR037050">
    <property type="entry name" value="DUF1254_sf"/>
</dbReference>
<feature type="chain" id="PRO_5012401856" description="DUF1254 domain-containing protein" evidence="2">
    <location>
        <begin position="32"/>
        <end position="522"/>
    </location>
</feature>
<reference evidence="5 6" key="1">
    <citation type="submission" date="2017-05" db="EMBL/GenBank/DDBJ databases">
        <title>Complete and WGS of Bordetella genogroups.</title>
        <authorList>
            <person name="Spilker T."/>
            <person name="LiPuma J."/>
        </authorList>
    </citation>
    <scope>NUCLEOTIDE SEQUENCE [LARGE SCALE GENOMIC DNA]</scope>
    <source>
        <strain evidence="5 6">AU9919</strain>
    </source>
</reference>
<evidence type="ECO:0000256" key="1">
    <source>
        <dbReference type="SAM" id="MobiDB-lite"/>
    </source>
</evidence>
<dbReference type="Gene3D" id="2.60.40.1610">
    <property type="entry name" value="Domain of unknown function DUF1254"/>
    <property type="match status" value="1"/>
</dbReference>
<dbReference type="RefSeq" id="WP_094824260.1">
    <property type="nucleotide sequence ID" value="NZ_NEVO01000019.1"/>
</dbReference>